<name>A0A212M1N9_9FIRM</name>
<dbReference type="InterPro" id="IPR013494">
    <property type="entry name" value="CHP02678"/>
</dbReference>
<proteinExistence type="predicted"/>
<gene>
    <name evidence="2" type="ORF">KL86SPO_70559</name>
</gene>
<dbReference type="RefSeq" id="WP_288186063.1">
    <property type="nucleotide sequence ID" value="NZ_LT608335.1"/>
</dbReference>
<protein>
    <recommendedName>
        <fullName evidence="3">TIGR02678 family protein</fullName>
    </recommendedName>
</protein>
<evidence type="ECO:0000256" key="1">
    <source>
        <dbReference type="SAM" id="MobiDB-lite"/>
    </source>
</evidence>
<evidence type="ECO:0000313" key="2">
    <source>
        <dbReference type="EMBL" id="SCM83701.1"/>
    </source>
</evidence>
<sequence length="408" mass="47437">MASIIEKFDDEDREAALQLLENYWIIRDKTPEVYQLIRRREQALRSYFADKCGFQLIVNRQFIKLEKIPPKPAGWMGFAALQQPRDYALLCCLLAFLEEKNIDEQFLLSDLCEGLLAIYPQDEQTGEPKISWESYECRKSLVRVLTMACEYRFVTRVDGDIAGFMNNADSETLFEVPLMSRYLLRSYPKDLCQYSTLEELLASEYADDNELTGRVRKHRVYRELYLTPGYERCEAKEDDFLYLRNMRNRLREDLEDHSLFKFELYKDVAMLTVPGDRRFQLTAFPDRSGISGVMLHFAALVRNHRSADIAVAGQELTFTPVEFDRLVEKCRKSTGMGWTKEYRDMTLTRLTKELLAALVDWKMARLNPELGLIVLSPLLGRTIGVYPGDYNPGKKPGETTENSDEQHK</sequence>
<dbReference type="NCBIfam" id="TIGR02678">
    <property type="entry name" value="TIGR02678 family protein"/>
    <property type="match status" value="1"/>
</dbReference>
<dbReference type="EMBL" id="FMJE01000007">
    <property type="protein sequence ID" value="SCM83701.1"/>
    <property type="molecule type" value="Genomic_DNA"/>
</dbReference>
<reference evidence="2" key="1">
    <citation type="submission" date="2016-08" db="EMBL/GenBank/DDBJ databases">
        <authorList>
            <person name="Seilhamer J.J."/>
        </authorList>
    </citation>
    <scope>NUCLEOTIDE SEQUENCE</scope>
    <source>
        <strain evidence="2">86</strain>
    </source>
</reference>
<dbReference type="Pfam" id="PF09661">
    <property type="entry name" value="DUF2398"/>
    <property type="match status" value="1"/>
</dbReference>
<dbReference type="AlphaFoldDB" id="A0A212M1N9"/>
<organism evidence="2">
    <name type="scientific">uncultured Sporomusa sp</name>
    <dbReference type="NCBI Taxonomy" id="307249"/>
    <lineage>
        <taxon>Bacteria</taxon>
        <taxon>Bacillati</taxon>
        <taxon>Bacillota</taxon>
        <taxon>Negativicutes</taxon>
        <taxon>Selenomonadales</taxon>
        <taxon>Sporomusaceae</taxon>
        <taxon>Sporomusa</taxon>
        <taxon>environmental samples</taxon>
    </lineage>
</organism>
<feature type="region of interest" description="Disordered" evidence="1">
    <location>
        <begin position="389"/>
        <end position="408"/>
    </location>
</feature>
<evidence type="ECO:0008006" key="3">
    <source>
        <dbReference type="Google" id="ProtNLM"/>
    </source>
</evidence>
<accession>A0A212M1N9</accession>